<evidence type="ECO:0000313" key="2">
    <source>
        <dbReference type="Proteomes" id="UP000828048"/>
    </source>
</evidence>
<dbReference type="Proteomes" id="UP000828048">
    <property type="component" value="Chromosome 1"/>
</dbReference>
<name>A0ACB7XS72_9ERIC</name>
<sequence>MDNQICFCGRLGKISCSWIAANLGRRFVGCERYGKRGACGYFMWVDTPMCARARVVIPGLIRSIGRLEAQTKTNKKIKMVLFVAPISSWVFLDLCLSSNLKLCVFE</sequence>
<proteinExistence type="predicted"/>
<accession>A0ACB7XS72</accession>
<dbReference type="EMBL" id="CM037151">
    <property type="protein sequence ID" value="KAH7843811.1"/>
    <property type="molecule type" value="Genomic_DNA"/>
</dbReference>
<gene>
    <name evidence="1" type="ORF">Vadar_021024</name>
</gene>
<evidence type="ECO:0000313" key="1">
    <source>
        <dbReference type="EMBL" id="KAH7843811.1"/>
    </source>
</evidence>
<reference evidence="1 2" key="1">
    <citation type="journal article" date="2021" name="Hortic Res">
        <title>High-quality reference genome and annotation aids understanding of berry development for evergreen blueberry (Vaccinium darrowii).</title>
        <authorList>
            <person name="Yu J."/>
            <person name="Hulse-Kemp A.M."/>
            <person name="Babiker E."/>
            <person name="Staton M."/>
        </authorList>
    </citation>
    <scope>NUCLEOTIDE SEQUENCE [LARGE SCALE GENOMIC DNA]</scope>
    <source>
        <strain evidence="2">cv. NJ 8807/NJ 8810</strain>
        <tissue evidence="1">Young leaf</tissue>
    </source>
</reference>
<keyword evidence="2" id="KW-1185">Reference proteome</keyword>
<organism evidence="1 2">
    <name type="scientific">Vaccinium darrowii</name>
    <dbReference type="NCBI Taxonomy" id="229202"/>
    <lineage>
        <taxon>Eukaryota</taxon>
        <taxon>Viridiplantae</taxon>
        <taxon>Streptophyta</taxon>
        <taxon>Embryophyta</taxon>
        <taxon>Tracheophyta</taxon>
        <taxon>Spermatophyta</taxon>
        <taxon>Magnoliopsida</taxon>
        <taxon>eudicotyledons</taxon>
        <taxon>Gunneridae</taxon>
        <taxon>Pentapetalae</taxon>
        <taxon>asterids</taxon>
        <taxon>Ericales</taxon>
        <taxon>Ericaceae</taxon>
        <taxon>Vaccinioideae</taxon>
        <taxon>Vaccinieae</taxon>
        <taxon>Vaccinium</taxon>
    </lineage>
</organism>
<comment type="caution">
    <text evidence="1">The sequence shown here is derived from an EMBL/GenBank/DDBJ whole genome shotgun (WGS) entry which is preliminary data.</text>
</comment>
<protein>
    <submittedName>
        <fullName evidence="1">Uncharacterized protein</fullName>
    </submittedName>
</protein>